<name>A0A9P6LZX0_MORAP</name>
<dbReference type="SMART" id="SM00054">
    <property type="entry name" value="EFh"/>
    <property type="match status" value="2"/>
</dbReference>
<evidence type="ECO:0000259" key="2">
    <source>
        <dbReference type="PROSITE" id="PS50222"/>
    </source>
</evidence>
<protein>
    <recommendedName>
        <fullName evidence="2">EF-hand domain-containing protein</fullName>
    </recommendedName>
</protein>
<organism evidence="3 4">
    <name type="scientific">Mortierella alpina</name>
    <name type="common">Oleaginous fungus</name>
    <name type="synonym">Mortierella renispora</name>
    <dbReference type="NCBI Taxonomy" id="64518"/>
    <lineage>
        <taxon>Eukaryota</taxon>
        <taxon>Fungi</taxon>
        <taxon>Fungi incertae sedis</taxon>
        <taxon>Mucoromycota</taxon>
        <taxon>Mortierellomycotina</taxon>
        <taxon>Mortierellomycetes</taxon>
        <taxon>Mortierellales</taxon>
        <taxon>Mortierellaceae</taxon>
        <taxon>Mortierella</taxon>
    </lineage>
</organism>
<keyword evidence="1" id="KW-0106">Calcium</keyword>
<proteinExistence type="predicted"/>
<dbReference type="OrthoDB" id="26525at2759"/>
<dbReference type="CDD" id="cd00051">
    <property type="entry name" value="EFh"/>
    <property type="match status" value="1"/>
</dbReference>
<sequence length="94" mass="10323">MASTPVIHPLQEDALQILRATFDGFDVNKDGRLSTEELLRLLASLKVTVTNDEAISAIKSFDADKDGALNCQEFLSLMTLLKNMTEKNTTTPPV</sequence>
<evidence type="ECO:0000313" key="4">
    <source>
        <dbReference type="Proteomes" id="UP000738359"/>
    </source>
</evidence>
<evidence type="ECO:0000256" key="1">
    <source>
        <dbReference type="ARBA" id="ARBA00022837"/>
    </source>
</evidence>
<dbReference type="SUPFAM" id="SSF47473">
    <property type="entry name" value="EF-hand"/>
    <property type="match status" value="1"/>
</dbReference>
<dbReference type="Proteomes" id="UP000738359">
    <property type="component" value="Unassembled WGS sequence"/>
</dbReference>
<dbReference type="AlphaFoldDB" id="A0A9P6LZX0"/>
<feature type="domain" description="EF-hand" evidence="2">
    <location>
        <begin position="49"/>
        <end position="84"/>
    </location>
</feature>
<dbReference type="GO" id="GO:0005509">
    <property type="term" value="F:calcium ion binding"/>
    <property type="evidence" value="ECO:0007669"/>
    <property type="project" value="InterPro"/>
</dbReference>
<dbReference type="PROSITE" id="PS50222">
    <property type="entry name" value="EF_HAND_2"/>
    <property type="match status" value="2"/>
</dbReference>
<dbReference type="PROSITE" id="PS00018">
    <property type="entry name" value="EF_HAND_1"/>
    <property type="match status" value="2"/>
</dbReference>
<dbReference type="EMBL" id="JAAAHY010000748">
    <property type="protein sequence ID" value="KAF9958053.1"/>
    <property type="molecule type" value="Genomic_DNA"/>
</dbReference>
<keyword evidence="4" id="KW-1185">Reference proteome</keyword>
<dbReference type="InterPro" id="IPR011992">
    <property type="entry name" value="EF-hand-dom_pair"/>
</dbReference>
<reference evidence="3" key="1">
    <citation type="journal article" date="2020" name="Fungal Divers.">
        <title>Resolving the Mortierellaceae phylogeny through synthesis of multi-gene phylogenetics and phylogenomics.</title>
        <authorList>
            <person name="Vandepol N."/>
            <person name="Liber J."/>
            <person name="Desiro A."/>
            <person name="Na H."/>
            <person name="Kennedy M."/>
            <person name="Barry K."/>
            <person name="Grigoriev I.V."/>
            <person name="Miller A.N."/>
            <person name="O'Donnell K."/>
            <person name="Stajich J.E."/>
            <person name="Bonito G."/>
        </authorList>
    </citation>
    <scope>NUCLEOTIDE SEQUENCE</scope>
    <source>
        <strain evidence="3">CK1249</strain>
    </source>
</reference>
<dbReference type="Gene3D" id="1.10.238.10">
    <property type="entry name" value="EF-hand"/>
    <property type="match status" value="1"/>
</dbReference>
<feature type="domain" description="EF-hand" evidence="2">
    <location>
        <begin position="13"/>
        <end position="48"/>
    </location>
</feature>
<comment type="caution">
    <text evidence="3">The sequence shown here is derived from an EMBL/GenBank/DDBJ whole genome shotgun (WGS) entry which is preliminary data.</text>
</comment>
<dbReference type="InterPro" id="IPR018247">
    <property type="entry name" value="EF_Hand_1_Ca_BS"/>
</dbReference>
<accession>A0A9P6LZX0</accession>
<evidence type="ECO:0000313" key="3">
    <source>
        <dbReference type="EMBL" id="KAF9958053.1"/>
    </source>
</evidence>
<dbReference type="Pfam" id="PF13499">
    <property type="entry name" value="EF-hand_7"/>
    <property type="match status" value="1"/>
</dbReference>
<dbReference type="InterPro" id="IPR002048">
    <property type="entry name" value="EF_hand_dom"/>
</dbReference>
<gene>
    <name evidence="3" type="ORF">BGZ70_009316</name>
</gene>